<dbReference type="Gene3D" id="1.25.40.270">
    <property type="entry name" value="Vacuolar protein sorting-associated protein vta1"/>
    <property type="match status" value="1"/>
</dbReference>
<dbReference type="InterPro" id="IPR023175">
    <property type="entry name" value="Vta1/CALS_N_sf"/>
</dbReference>
<evidence type="ECO:0000256" key="2">
    <source>
        <dbReference type="ARBA" id="ARBA00023136"/>
    </source>
</evidence>
<name>D8QRM8_SELML</name>
<accession>D8QRM8</accession>
<dbReference type="Proteomes" id="UP000001514">
    <property type="component" value="Unassembled WGS sequence"/>
</dbReference>
<evidence type="ECO:0000313" key="4">
    <source>
        <dbReference type="EMBL" id="EFJ37279.1"/>
    </source>
</evidence>
<evidence type="ECO:0000313" key="5">
    <source>
        <dbReference type="Proteomes" id="UP000001514"/>
    </source>
</evidence>
<comment type="subcellular location">
    <subcellularLocation>
        <location evidence="1">Endomembrane system</location>
    </subcellularLocation>
</comment>
<dbReference type="AlphaFoldDB" id="D8QRM8"/>
<keyword evidence="2" id="KW-0472">Membrane</keyword>
<sequence length="146" mass="16789">FDSEVVPSSLGPIAAILRVAKTANEWLYLCRFYAYDRAHYDDPSSSGRGVRQFKTALLLRLEKDEEPSRLARRERSDAREMQRFYQNYYDKHVRASEADHQDRASLAKAYQTAGILFDVLTSVTRQDGAEVDSEVLFLFVVYVLAK</sequence>
<dbReference type="Pfam" id="PF04652">
    <property type="entry name" value="Vta1"/>
    <property type="match status" value="1"/>
</dbReference>
<feature type="domain" description="Vta1/callose synthase N-terminal" evidence="3">
    <location>
        <begin position="28"/>
        <end position="131"/>
    </location>
</feature>
<dbReference type="GO" id="GO:0012505">
    <property type="term" value="C:endomembrane system"/>
    <property type="evidence" value="ECO:0007669"/>
    <property type="project" value="UniProtKB-SubCell"/>
</dbReference>
<evidence type="ECO:0000259" key="3">
    <source>
        <dbReference type="Pfam" id="PF04652"/>
    </source>
</evidence>
<dbReference type="InterPro" id="IPR039431">
    <property type="entry name" value="Vta1/CALS_N"/>
</dbReference>
<dbReference type="EMBL" id="GL377566">
    <property type="protein sequence ID" value="EFJ37279.1"/>
    <property type="molecule type" value="Genomic_DNA"/>
</dbReference>
<gene>
    <name evidence="4" type="ORF">SELMODRAFT_76407</name>
</gene>
<dbReference type="eggNOG" id="KOG0916">
    <property type="taxonomic scope" value="Eukaryota"/>
</dbReference>
<dbReference type="InParanoid" id="D8QRM8"/>
<organism evidence="5">
    <name type="scientific">Selaginella moellendorffii</name>
    <name type="common">Spikemoss</name>
    <dbReference type="NCBI Taxonomy" id="88036"/>
    <lineage>
        <taxon>Eukaryota</taxon>
        <taxon>Viridiplantae</taxon>
        <taxon>Streptophyta</taxon>
        <taxon>Embryophyta</taxon>
        <taxon>Tracheophyta</taxon>
        <taxon>Lycopodiopsida</taxon>
        <taxon>Selaginellales</taxon>
        <taxon>Selaginellaceae</taxon>
        <taxon>Selaginella</taxon>
    </lineage>
</organism>
<dbReference type="HOGENOM" id="CLU_122234_0_0_1"/>
<dbReference type="KEGG" id="smo:SELMODRAFT_76407"/>
<dbReference type="Gramene" id="EFJ37279">
    <property type="protein sequence ID" value="EFJ37279"/>
    <property type="gene ID" value="SELMODRAFT_76407"/>
</dbReference>
<feature type="non-terminal residue" evidence="4">
    <location>
        <position position="1"/>
    </location>
</feature>
<protein>
    <recommendedName>
        <fullName evidence="3">Vta1/callose synthase N-terminal domain-containing protein</fullName>
    </recommendedName>
</protein>
<dbReference type="OMA" id="ANEWLYL"/>
<keyword evidence="5" id="KW-1185">Reference proteome</keyword>
<evidence type="ECO:0000256" key="1">
    <source>
        <dbReference type="ARBA" id="ARBA00004308"/>
    </source>
</evidence>
<dbReference type="OrthoDB" id="1880850at2759"/>
<proteinExistence type="predicted"/>
<reference evidence="4 5" key="1">
    <citation type="journal article" date="2011" name="Science">
        <title>The Selaginella genome identifies genetic changes associated with the evolution of vascular plants.</title>
        <authorList>
            <person name="Banks J.A."/>
            <person name="Nishiyama T."/>
            <person name="Hasebe M."/>
            <person name="Bowman J.L."/>
            <person name="Gribskov M."/>
            <person name="dePamphilis C."/>
            <person name="Albert V.A."/>
            <person name="Aono N."/>
            <person name="Aoyama T."/>
            <person name="Ambrose B.A."/>
            <person name="Ashton N.W."/>
            <person name="Axtell M.J."/>
            <person name="Barker E."/>
            <person name="Barker M.S."/>
            <person name="Bennetzen J.L."/>
            <person name="Bonawitz N.D."/>
            <person name="Chapple C."/>
            <person name="Cheng C."/>
            <person name="Correa L.G."/>
            <person name="Dacre M."/>
            <person name="DeBarry J."/>
            <person name="Dreyer I."/>
            <person name="Elias M."/>
            <person name="Engstrom E.M."/>
            <person name="Estelle M."/>
            <person name="Feng L."/>
            <person name="Finet C."/>
            <person name="Floyd S.K."/>
            <person name="Frommer W.B."/>
            <person name="Fujita T."/>
            <person name="Gramzow L."/>
            <person name="Gutensohn M."/>
            <person name="Harholt J."/>
            <person name="Hattori M."/>
            <person name="Heyl A."/>
            <person name="Hirai T."/>
            <person name="Hiwatashi Y."/>
            <person name="Ishikawa M."/>
            <person name="Iwata M."/>
            <person name="Karol K.G."/>
            <person name="Koehler B."/>
            <person name="Kolukisaoglu U."/>
            <person name="Kubo M."/>
            <person name="Kurata T."/>
            <person name="Lalonde S."/>
            <person name="Li K."/>
            <person name="Li Y."/>
            <person name="Litt A."/>
            <person name="Lyons E."/>
            <person name="Manning G."/>
            <person name="Maruyama T."/>
            <person name="Michael T.P."/>
            <person name="Mikami K."/>
            <person name="Miyazaki S."/>
            <person name="Morinaga S."/>
            <person name="Murata T."/>
            <person name="Mueller-Roeber B."/>
            <person name="Nelson D.R."/>
            <person name="Obara M."/>
            <person name="Oguri Y."/>
            <person name="Olmstead R.G."/>
            <person name="Onodera N."/>
            <person name="Petersen B.L."/>
            <person name="Pils B."/>
            <person name="Prigge M."/>
            <person name="Rensing S.A."/>
            <person name="Riano-Pachon D.M."/>
            <person name="Roberts A.W."/>
            <person name="Sato Y."/>
            <person name="Scheller H.V."/>
            <person name="Schulz B."/>
            <person name="Schulz C."/>
            <person name="Shakirov E.V."/>
            <person name="Shibagaki N."/>
            <person name="Shinohara N."/>
            <person name="Shippen D.E."/>
            <person name="Soerensen I."/>
            <person name="Sotooka R."/>
            <person name="Sugimoto N."/>
            <person name="Sugita M."/>
            <person name="Sumikawa N."/>
            <person name="Tanurdzic M."/>
            <person name="Theissen G."/>
            <person name="Ulvskov P."/>
            <person name="Wakazuki S."/>
            <person name="Weng J.K."/>
            <person name="Willats W.W."/>
            <person name="Wipf D."/>
            <person name="Wolf P.G."/>
            <person name="Yang L."/>
            <person name="Zimmer A.D."/>
            <person name="Zhu Q."/>
            <person name="Mitros T."/>
            <person name="Hellsten U."/>
            <person name="Loque D."/>
            <person name="Otillar R."/>
            <person name="Salamov A."/>
            <person name="Schmutz J."/>
            <person name="Shapiro H."/>
            <person name="Lindquist E."/>
            <person name="Lucas S."/>
            <person name="Rokhsar D."/>
            <person name="Grigoriev I.V."/>
        </authorList>
    </citation>
    <scope>NUCLEOTIDE SEQUENCE [LARGE SCALE GENOMIC DNA]</scope>
</reference>